<feature type="compositionally biased region" description="Gly residues" evidence="1">
    <location>
        <begin position="1482"/>
        <end position="1505"/>
    </location>
</feature>
<accession>A0A9P4NXN7</accession>
<feature type="region of interest" description="Disordered" evidence="1">
    <location>
        <begin position="1043"/>
        <end position="1190"/>
    </location>
</feature>
<feature type="compositionally biased region" description="Low complexity" evidence="1">
    <location>
        <begin position="832"/>
        <end position="849"/>
    </location>
</feature>
<feature type="compositionally biased region" description="Polar residues" evidence="1">
    <location>
        <begin position="984"/>
        <end position="1013"/>
    </location>
</feature>
<feature type="compositionally biased region" description="Low complexity" evidence="1">
    <location>
        <begin position="1224"/>
        <end position="1235"/>
    </location>
</feature>
<feature type="compositionally biased region" description="Polar residues" evidence="1">
    <location>
        <begin position="1047"/>
        <end position="1065"/>
    </location>
</feature>
<feature type="compositionally biased region" description="Polar residues" evidence="1">
    <location>
        <begin position="1331"/>
        <end position="1370"/>
    </location>
</feature>
<gene>
    <name evidence="2" type="ORF">EJ08DRAFT_731594</name>
</gene>
<sequence>MLGASTFVCNKLGVCIGHVSTDSVAHVGAENSTSFAHAPAFGVGLVHSFSSNVSKGQSGFCAITYNNNTAQISGSNLTLPIDVAVLIKIVESYAHLATNSTNGSSDAKGSSTQPPNHHREDGMAEEFVRQHIGFVVVPAEKFILQVSGLEVNLPAQALNVFSWCLPLLLSWFFGKLWRNLTGNQEELQKLAAQAELEKAIEYANEMKLEADERAITRQSTFDDVEEQMLKSKEDSDAAAVASLAAQNAAQDSSTACDQELQQVRHVRQLCNEELIDIQTKKAEAAEAAEELRSYIIDRKADVDREVEAYAISSKSKVDEDLKVYKSTVETEISKAVSIQFQQSVTESIQLLQATRQQISDDLKNDTVQLKVGMHTFSVVLSEGLVKKFLECQFDTNEKLKAERTATLGDIHKCGLIQQKAVQEGGERLMKGLTKVIEDSKENIDEIAAMKIAEIDDRVESAVKDISSNAQDQNARLARELTQIIETSKGQIGNHTSQKMEDINAHVKSEVDTAKAQIKENLVAHRDNLKNAIAACKQQFDDNATQKLGEFNTHITSTVGTAKDGIDQQFNEKCRALAKHAIDKERSIDLVSKGARNSLEQFVTGKKVILEGIANRQREELENTFSEFSALVPHASTVQKMLDYTQSRLNAQDASLENHVGRIEEVEGQLHKQAESLSHLRVASQLAIPLFVRTAESAPSLTPVKVQAQKESKAIPIRAAVKDTKKSSVTMVPTTMQKSSAVNDSSAALSIAIGDIAGATSHASAESRPASFIGPSPLEDTAVNGSALEANASGNKSLSSADSPPSENKIADTQGSLSADDTNRLSVADVVDSAKPSPASTTATEPSTSPIGIIPKGKQLSLDTGESTETALLSHGNSKSLTNPEPLAPSSMEKGKSKDTSEMRATIDGASMASSNASSTAESGSSKASRSEHWEEVLRNYKTNQHFNGRDPECIKRVKKYEALRDDAKAIETKSAMNVDHITPDFSSGGSSDTVAASPVSTNQQNLAVSSPKANNGIDGSRDQGLEKSNRVPVSKSELLGLAHSKHSGGSSAQSMQLTPSSSNDSIGMVTPTVPKVVGGLARSHENGTNPTSTVNSGSITPVAGDLGLSKHASSSYMPAGRASQVSTSPGNSTSPAAIGLSASRHAGIDTTPGLSGLVDSRHSSRNTSSAVRGLESSRHSGNGTPPMSGLHVEFHQSQLRLVGSSGGNTPAVPAPPGLRDFRHASSNNTTTAPAARGLQGSRHASSNNTTATPTALSLQGSQHASGNNPLAAPITPGPQGSKHTSSNAAPATPVLQDSNNAGGSSTRAESSIQGPKGTDRDIAPSGPRIQGSKNANGSTTPARSSVQGSKDASSSTPPNATTVAGPNNAGSDIRPAVAGLESPKTPAASTSETAIESDSRNNNTSQAVADLALLSEDTVFENDDIEWEDDSVGGDGTAGEDGFVEEEEKSSQTGGSITPNGQSGNGTRGGQRKKRTQMKNKGGQGGNKKNNKGGGNDGVGDGGPVKMGDYKVG</sequence>
<dbReference type="EMBL" id="MU007020">
    <property type="protein sequence ID" value="KAF2433636.1"/>
    <property type="molecule type" value="Genomic_DNA"/>
</dbReference>
<feature type="compositionally biased region" description="Basic and acidic residues" evidence="1">
    <location>
        <begin position="1019"/>
        <end position="1029"/>
    </location>
</feature>
<feature type="region of interest" description="Disordered" evidence="1">
    <location>
        <begin position="1202"/>
        <end position="1513"/>
    </location>
</feature>
<feature type="region of interest" description="Disordered" evidence="1">
    <location>
        <begin position="99"/>
        <end position="119"/>
    </location>
</feature>
<feature type="compositionally biased region" description="Polar residues" evidence="1">
    <location>
        <begin position="99"/>
        <end position="115"/>
    </location>
</feature>
<feature type="compositionally biased region" description="Polar residues" evidence="1">
    <location>
        <begin position="1281"/>
        <end position="1313"/>
    </location>
</feature>
<feature type="region of interest" description="Disordered" evidence="1">
    <location>
        <begin position="790"/>
        <end position="931"/>
    </location>
</feature>
<evidence type="ECO:0000256" key="1">
    <source>
        <dbReference type="SAM" id="MobiDB-lite"/>
    </source>
</evidence>
<feature type="compositionally biased region" description="Polar residues" evidence="1">
    <location>
        <begin position="1259"/>
        <end position="1268"/>
    </location>
</feature>
<evidence type="ECO:0000313" key="2">
    <source>
        <dbReference type="EMBL" id="KAF2433636.1"/>
    </source>
</evidence>
<feature type="compositionally biased region" description="Polar residues" evidence="1">
    <location>
        <begin position="791"/>
        <end position="819"/>
    </location>
</feature>
<comment type="caution">
    <text evidence="2">The sequence shown here is derived from an EMBL/GenBank/DDBJ whole genome shotgun (WGS) entry which is preliminary data.</text>
</comment>
<feature type="compositionally biased region" description="Polar residues" evidence="1">
    <location>
        <begin position="1387"/>
        <end position="1407"/>
    </location>
</feature>
<feature type="compositionally biased region" description="Low complexity" evidence="1">
    <location>
        <begin position="909"/>
        <end position="927"/>
    </location>
</feature>
<feature type="compositionally biased region" description="Acidic residues" evidence="1">
    <location>
        <begin position="1418"/>
        <end position="1432"/>
    </location>
</feature>
<keyword evidence="3" id="KW-1185">Reference proteome</keyword>
<dbReference type="Proteomes" id="UP000800235">
    <property type="component" value="Unassembled WGS sequence"/>
</dbReference>
<proteinExistence type="predicted"/>
<feature type="compositionally biased region" description="Basic and acidic residues" evidence="1">
    <location>
        <begin position="892"/>
        <end position="901"/>
    </location>
</feature>
<feature type="compositionally biased region" description="Polar residues" evidence="1">
    <location>
        <begin position="1086"/>
        <end position="1099"/>
    </location>
</feature>
<protein>
    <submittedName>
        <fullName evidence="2">Uncharacterized protein</fullName>
    </submittedName>
</protein>
<organism evidence="2 3">
    <name type="scientific">Tothia fuscella</name>
    <dbReference type="NCBI Taxonomy" id="1048955"/>
    <lineage>
        <taxon>Eukaryota</taxon>
        <taxon>Fungi</taxon>
        <taxon>Dikarya</taxon>
        <taxon>Ascomycota</taxon>
        <taxon>Pezizomycotina</taxon>
        <taxon>Dothideomycetes</taxon>
        <taxon>Pleosporomycetidae</taxon>
        <taxon>Venturiales</taxon>
        <taxon>Cylindrosympodiaceae</taxon>
        <taxon>Tothia</taxon>
    </lineage>
</organism>
<reference evidence="2" key="1">
    <citation type="journal article" date="2020" name="Stud. Mycol.">
        <title>101 Dothideomycetes genomes: a test case for predicting lifestyles and emergence of pathogens.</title>
        <authorList>
            <person name="Haridas S."/>
            <person name="Albert R."/>
            <person name="Binder M."/>
            <person name="Bloem J."/>
            <person name="Labutti K."/>
            <person name="Salamov A."/>
            <person name="Andreopoulos B."/>
            <person name="Baker S."/>
            <person name="Barry K."/>
            <person name="Bills G."/>
            <person name="Bluhm B."/>
            <person name="Cannon C."/>
            <person name="Castanera R."/>
            <person name="Culley D."/>
            <person name="Daum C."/>
            <person name="Ezra D."/>
            <person name="Gonzalez J."/>
            <person name="Henrissat B."/>
            <person name="Kuo A."/>
            <person name="Liang C."/>
            <person name="Lipzen A."/>
            <person name="Lutzoni F."/>
            <person name="Magnuson J."/>
            <person name="Mondo S."/>
            <person name="Nolan M."/>
            <person name="Ohm R."/>
            <person name="Pangilinan J."/>
            <person name="Park H.-J."/>
            <person name="Ramirez L."/>
            <person name="Alfaro M."/>
            <person name="Sun H."/>
            <person name="Tritt A."/>
            <person name="Yoshinaga Y."/>
            <person name="Zwiers L.-H."/>
            <person name="Turgeon B."/>
            <person name="Goodwin S."/>
            <person name="Spatafora J."/>
            <person name="Crous P."/>
            <person name="Grigoriev I."/>
        </authorList>
    </citation>
    <scope>NUCLEOTIDE SEQUENCE</scope>
    <source>
        <strain evidence="2">CBS 130266</strain>
    </source>
</reference>
<feature type="compositionally biased region" description="Polar residues" evidence="1">
    <location>
        <begin position="860"/>
        <end position="882"/>
    </location>
</feature>
<feature type="region of interest" description="Disordered" evidence="1">
    <location>
        <begin position="984"/>
        <end position="1031"/>
    </location>
</feature>
<feature type="compositionally biased region" description="Polar residues" evidence="1">
    <location>
        <begin position="1451"/>
        <end position="1462"/>
    </location>
</feature>
<feature type="compositionally biased region" description="Polar residues" evidence="1">
    <location>
        <begin position="1123"/>
        <end position="1135"/>
    </location>
</feature>
<name>A0A9P4NXN7_9PEZI</name>
<dbReference type="Gene3D" id="1.20.120.20">
    <property type="entry name" value="Apolipoprotein"/>
    <property type="match status" value="1"/>
</dbReference>
<feature type="compositionally biased region" description="Low complexity" evidence="1">
    <location>
        <begin position="1244"/>
        <end position="1258"/>
    </location>
</feature>
<evidence type="ECO:0000313" key="3">
    <source>
        <dbReference type="Proteomes" id="UP000800235"/>
    </source>
</evidence>